<dbReference type="SUPFAM" id="SSF58113">
    <property type="entry name" value="Apolipoprotein A-I"/>
    <property type="match status" value="1"/>
</dbReference>
<gene>
    <name evidence="3" type="ORF">HDE68_001183</name>
</gene>
<keyword evidence="2" id="KW-0472">Membrane</keyword>
<feature type="region of interest" description="Disordered" evidence="1">
    <location>
        <begin position="80"/>
        <end position="109"/>
    </location>
</feature>
<dbReference type="AlphaFoldDB" id="A0A7W8ZJW8"/>
<sequence>MIVDLIEYTVFLIIVGIQISSFIKTRAKINEFKMSVPDLDNIVITDVEITDNQIDSFIDKGSFEEIENLKVDSSNLIRSEEESYDESYDEERYDDEPGEEEYDDETPAADQEIRKHKVRVVGCSRLDSKVFGKILSSLNKYLVRNKHSVADFTLIKDIVERNINTVEDEVHLTLSTPLYLGLMGTMLGIVIGLFSMSDMLNTTMTDKELSSAIGMLLGSVKVAMIASFIGLALTIYNSSIVFKGTKYNLEAKKNEFYTFIQVELLPSLNQGIGATLESLQRNLSGFNEKFDTNLDRLSTVFDKNYDSIVLQKKLLDQLDKNKVSEMTKYNLQVFKDLNVSLGQFEKFNELFANVNHYLNGTYRLTDKTNELLERTENFQTIANNISETVQSSTHLTDYLTKHFKDLDNHKQKVDEAIVNIGFGIKDTFDELKTNLESSSQRLNEEAINRNIASQKVFESFTEELKTSFSTQLETFNTVIEEKKSNLDYLKHLEPLLNEVKSHKTSKNSDQLYEQIVELTNIMSSSNQMLKHIEADVKTPLLRKLFQIK</sequence>
<name>A0A7W8ZJW8_9SPHI</name>
<protein>
    <recommendedName>
        <fullName evidence="5">MotA/TolQ/ExbB proton channel domain-containing protein</fullName>
    </recommendedName>
</protein>
<dbReference type="Proteomes" id="UP000537204">
    <property type="component" value="Unassembled WGS sequence"/>
</dbReference>
<reference evidence="3 4" key="1">
    <citation type="submission" date="2020-08" db="EMBL/GenBank/DDBJ databases">
        <title>Genomic Encyclopedia of Type Strains, Phase IV (KMG-V): Genome sequencing to study the core and pangenomes of soil and plant-associated prokaryotes.</title>
        <authorList>
            <person name="Whitman W."/>
        </authorList>
    </citation>
    <scope>NUCLEOTIDE SEQUENCE [LARGE SCALE GENOMIC DNA]</scope>
    <source>
        <strain evidence="3 4">S3M1</strain>
    </source>
</reference>
<feature type="transmembrane region" description="Helical" evidence="2">
    <location>
        <begin position="6"/>
        <end position="23"/>
    </location>
</feature>
<keyword evidence="2" id="KW-0812">Transmembrane</keyword>
<accession>A0A7W8ZJW8</accession>
<evidence type="ECO:0000313" key="3">
    <source>
        <dbReference type="EMBL" id="MBB5635298.1"/>
    </source>
</evidence>
<dbReference type="RefSeq" id="WP_183879788.1">
    <property type="nucleotide sequence ID" value="NZ_JACHCE010000001.1"/>
</dbReference>
<dbReference type="EMBL" id="JACHCE010000001">
    <property type="protein sequence ID" value="MBB5635298.1"/>
    <property type="molecule type" value="Genomic_DNA"/>
</dbReference>
<keyword evidence="2" id="KW-1133">Transmembrane helix</keyword>
<evidence type="ECO:0008006" key="5">
    <source>
        <dbReference type="Google" id="ProtNLM"/>
    </source>
</evidence>
<comment type="caution">
    <text evidence="3">The sequence shown here is derived from an EMBL/GenBank/DDBJ whole genome shotgun (WGS) entry which is preliminary data.</text>
</comment>
<feature type="transmembrane region" description="Helical" evidence="2">
    <location>
        <begin position="178"/>
        <end position="197"/>
    </location>
</feature>
<proteinExistence type="predicted"/>
<feature type="transmembrane region" description="Helical" evidence="2">
    <location>
        <begin position="209"/>
        <end position="236"/>
    </location>
</feature>
<evidence type="ECO:0000256" key="2">
    <source>
        <dbReference type="SAM" id="Phobius"/>
    </source>
</evidence>
<feature type="compositionally biased region" description="Acidic residues" evidence="1">
    <location>
        <begin position="82"/>
        <end position="107"/>
    </location>
</feature>
<evidence type="ECO:0000256" key="1">
    <source>
        <dbReference type="SAM" id="MobiDB-lite"/>
    </source>
</evidence>
<organism evidence="3 4">
    <name type="scientific">Pedobacter cryoconitis</name>
    <dbReference type="NCBI Taxonomy" id="188932"/>
    <lineage>
        <taxon>Bacteria</taxon>
        <taxon>Pseudomonadati</taxon>
        <taxon>Bacteroidota</taxon>
        <taxon>Sphingobacteriia</taxon>
        <taxon>Sphingobacteriales</taxon>
        <taxon>Sphingobacteriaceae</taxon>
        <taxon>Pedobacter</taxon>
    </lineage>
</organism>
<evidence type="ECO:0000313" key="4">
    <source>
        <dbReference type="Proteomes" id="UP000537204"/>
    </source>
</evidence>